<gene>
    <name evidence="1" type="ORF">ASN_850</name>
</gene>
<dbReference type="PATRIC" id="fig|446692.3.peg.838"/>
<name>A0A0U5ER71_9PROT</name>
<reference evidence="2" key="1">
    <citation type="submission" date="2014-09" db="EMBL/GenBank/DDBJ databases">
        <authorList>
            <person name="Illeghems K.G."/>
        </authorList>
    </citation>
    <scope>NUCLEOTIDE SEQUENCE [LARGE SCALE GENOMIC DNA]</scope>
    <source>
        <strain evidence="2">108B</strain>
    </source>
</reference>
<accession>A0A0U5ER71</accession>
<dbReference type="AlphaFoldDB" id="A0A0U5ER71"/>
<organism evidence="1 2">
    <name type="scientific">Acetobacter senegalensis</name>
    <dbReference type="NCBI Taxonomy" id="446692"/>
    <lineage>
        <taxon>Bacteria</taxon>
        <taxon>Pseudomonadati</taxon>
        <taxon>Pseudomonadota</taxon>
        <taxon>Alphaproteobacteria</taxon>
        <taxon>Acetobacterales</taxon>
        <taxon>Acetobacteraceae</taxon>
        <taxon>Acetobacter</taxon>
    </lineage>
</organism>
<sequence>MEVLGRKEVSFIHNRHNIIDDPAELIIIKTYEKGLYNVDQDQQAIG</sequence>
<protein>
    <submittedName>
        <fullName evidence="1">Uncharacterized protein</fullName>
    </submittedName>
</protein>
<evidence type="ECO:0000313" key="2">
    <source>
        <dbReference type="Proteomes" id="UP000056109"/>
    </source>
</evidence>
<proteinExistence type="predicted"/>
<dbReference type="EMBL" id="LN606600">
    <property type="protein sequence ID" value="CEF40252.1"/>
    <property type="molecule type" value="Genomic_DNA"/>
</dbReference>
<dbReference type="KEGG" id="asz:ASN_850"/>
<keyword evidence="2" id="KW-1185">Reference proteome</keyword>
<dbReference type="Proteomes" id="UP000056109">
    <property type="component" value="Chromosome I"/>
</dbReference>
<evidence type="ECO:0000313" key="1">
    <source>
        <dbReference type="EMBL" id="CEF40252.1"/>
    </source>
</evidence>